<gene>
    <name evidence="2" type="ORF">D9V34_11260</name>
</gene>
<dbReference type="OrthoDB" id="164800at2"/>
<dbReference type="InterPro" id="IPR016181">
    <property type="entry name" value="Acyl_CoA_acyltransferase"/>
</dbReference>
<dbReference type="SUPFAM" id="SSF55729">
    <property type="entry name" value="Acyl-CoA N-acyltransferases (Nat)"/>
    <property type="match status" value="1"/>
</dbReference>
<proteinExistence type="predicted"/>
<evidence type="ECO:0000259" key="1">
    <source>
        <dbReference type="PROSITE" id="PS51186"/>
    </source>
</evidence>
<evidence type="ECO:0000313" key="2">
    <source>
        <dbReference type="EMBL" id="RLP82354.1"/>
    </source>
</evidence>
<dbReference type="GO" id="GO:0016747">
    <property type="term" value="F:acyltransferase activity, transferring groups other than amino-acyl groups"/>
    <property type="evidence" value="ECO:0007669"/>
    <property type="project" value="InterPro"/>
</dbReference>
<sequence>MTLHTDYLRAYDQQLRTTVEVRTAESVFMLGGLTLAIFPGGHGFVTYAKLDATPTGSIAQNVNTALAYFATYPEIVDVEWKTRAHDDAPGLHTALTRAGFVAQESESVMIGALEDLLVNDPTQALAREGITVRRITTEAEVRAMSAMSAEAFGEEEDSDKLGELLSELAIENGTEFWVAQAAQRIVSAGRLEPVPGTDFVGIWGGSTLHAYRGRGIYRALTAARARSALASGKRFVHSDSTEFSRPILERSGLIRVTQTTPYLWER</sequence>
<accession>A0A3L7AQG1</accession>
<dbReference type="AlphaFoldDB" id="A0A3L7AQG1"/>
<dbReference type="RefSeq" id="WP_121688884.1">
    <property type="nucleotide sequence ID" value="NZ_RCUY01000009.1"/>
</dbReference>
<dbReference type="Proteomes" id="UP000269438">
    <property type="component" value="Unassembled WGS sequence"/>
</dbReference>
<keyword evidence="3" id="KW-1185">Reference proteome</keyword>
<protein>
    <submittedName>
        <fullName evidence="2">GNAT family N-acetyltransferase</fullName>
    </submittedName>
</protein>
<reference evidence="2 3" key="1">
    <citation type="submission" date="2018-10" db="EMBL/GenBank/DDBJ databases">
        <authorList>
            <person name="Li J."/>
        </authorList>
    </citation>
    <scope>NUCLEOTIDE SEQUENCE [LARGE SCALE GENOMIC DNA]</scope>
    <source>
        <strain evidence="2 3">JCM 11654</strain>
    </source>
</reference>
<feature type="domain" description="N-acetyltransferase" evidence="1">
    <location>
        <begin position="130"/>
        <end position="266"/>
    </location>
</feature>
<comment type="caution">
    <text evidence="2">The sequence shown here is derived from an EMBL/GenBank/DDBJ whole genome shotgun (WGS) entry which is preliminary data.</text>
</comment>
<dbReference type="PROSITE" id="PS51186">
    <property type="entry name" value="GNAT"/>
    <property type="match status" value="1"/>
</dbReference>
<dbReference type="InterPro" id="IPR000182">
    <property type="entry name" value="GNAT_dom"/>
</dbReference>
<dbReference type="EMBL" id="RCUY01000009">
    <property type="protein sequence ID" value="RLP82354.1"/>
    <property type="molecule type" value="Genomic_DNA"/>
</dbReference>
<dbReference type="Gene3D" id="3.40.630.30">
    <property type="match status" value="1"/>
</dbReference>
<name>A0A3L7AQG1_9MICO</name>
<keyword evidence="2" id="KW-0808">Transferase</keyword>
<evidence type="ECO:0000313" key="3">
    <source>
        <dbReference type="Proteomes" id="UP000269438"/>
    </source>
</evidence>
<organism evidence="2 3">
    <name type="scientific">Mycetocola lacteus</name>
    <dbReference type="NCBI Taxonomy" id="76637"/>
    <lineage>
        <taxon>Bacteria</taxon>
        <taxon>Bacillati</taxon>
        <taxon>Actinomycetota</taxon>
        <taxon>Actinomycetes</taxon>
        <taxon>Micrococcales</taxon>
        <taxon>Microbacteriaceae</taxon>
        <taxon>Mycetocola</taxon>
    </lineage>
</organism>